<sequence>MFIKKWLFKLCNEDGIWQQLIHNKYLKNKTLSQVEKRPRDSHFWSGLMEIKCHFLNLGSFILNNGTHIKFWEDTWLGNQPLKHQYHSLFNIVRNKEATIAEILSSSPLNISFRSVGRQAYRLAKLSPSMPQDIWRTKLPLKIKIFIWYLKKGVLLTKDNLSRRNWHGGKSCAFVVELKQYGTSFLNANMQNLYGE</sequence>
<reference evidence="2 3" key="1">
    <citation type="submission" date="2024-02" db="EMBL/GenBank/DDBJ databases">
        <title>High-quality chromosome-scale genome assembly of Pensacola bahiagrass (Paspalum notatum Flugge var. saurae).</title>
        <authorList>
            <person name="Vega J.M."/>
            <person name="Podio M."/>
            <person name="Orjuela J."/>
            <person name="Siena L.A."/>
            <person name="Pessino S.C."/>
            <person name="Combes M.C."/>
            <person name="Mariac C."/>
            <person name="Albertini E."/>
            <person name="Pupilli F."/>
            <person name="Ortiz J.P.A."/>
            <person name="Leblanc O."/>
        </authorList>
    </citation>
    <scope>NUCLEOTIDE SEQUENCE [LARGE SCALE GENOMIC DNA]</scope>
    <source>
        <strain evidence="2">R1</strain>
        <tissue evidence="2">Leaf</tissue>
    </source>
</reference>
<proteinExistence type="predicted"/>
<evidence type="ECO:0000313" key="2">
    <source>
        <dbReference type="EMBL" id="WVZ54247.1"/>
    </source>
</evidence>
<keyword evidence="3" id="KW-1185">Reference proteome</keyword>
<dbReference type="AlphaFoldDB" id="A0AAQ3PWQ0"/>
<name>A0AAQ3PWQ0_PASNO</name>
<dbReference type="PANTHER" id="PTHR36617:SF5">
    <property type="entry name" value="OS05G0421675 PROTEIN"/>
    <property type="match status" value="1"/>
</dbReference>
<dbReference type="Pfam" id="PF13966">
    <property type="entry name" value="zf-RVT"/>
    <property type="match status" value="1"/>
</dbReference>
<evidence type="ECO:0000259" key="1">
    <source>
        <dbReference type="Pfam" id="PF13966"/>
    </source>
</evidence>
<dbReference type="InterPro" id="IPR026960">
    <property type="entry name" value="RVT-Znf"/>
</dbReference>
<feature type="domain" description="Reverse transcriptase zinc-binding" evidence="1">
    <location>
        <begin position="131"/>
        <end position="173"/>
    </location>
</feature>
<dbReference type="EMBL" id="CP144745">
    <property type="protein sequence ID" value="WVZ54247.1"/>
    <property type="molecule type" value="Genomic_DNA"/>
</dbReference>
<dbReference type="PANTHER" id="PTHR36617">
    <property type="entry name" value="PROTEIN, PUTATIVE-RELATED"/>
    <property type="match status" value="1"/>
</dbReference>
<gene>
    <name evidence="2" type="ORF">U9M48_005072</name>
</gene>
<organism evidence="2 3">
    <name type="scientific">Paspalum notatum var. saurae</name>
    <dbReference type="NCBI Taxonomy" id="547442"/>
    <lineage>
        <taxon>Eukaryota</taxon>
        <taxon>Viridiplantae</taxon>
        <taxon>Streptophyta</taxon>
        <taxon>Embryophyta</taxon>
        <taxon>Tracheophyta</taxon>
        <taxon>Spermatophyta</taxon>
        <taxon>Magnoliopsida</taxon>
        <taxon>Liliopsida</taxon>
        <taxon>Poales</taxon>
        <taxon>Poaceae</taxon>
        <taxon>PACMAD clade</taxon>
        <taxon>Panicoideae</taxon>
        <taxon>Andropogonodae</taxon>
        <taxon>Paspaleae</taxon>
        <taxon>Paspalinae</taxon>
        <taxon>Paspalum</taxon>
    </lineage>
</organism>
<evidence type="ECO:0000313" key="3">
    <source>
        <dbReference type="Proteomes" id="UP001341281"/>
    </source>
</evidence>
<protein>
    <recommendedName>
        <fullName evidence="1">Reverse transcriptase zinc-binding domain-containing protein</fullName>
    </recommendedName>
</protein>
<dbReference type="Proteomes" id="UP001341281">
    <property type="component" value="Chromosome 01"/>
</dbReference>
<accession>A0AAQ3PWQ0</accession>